<evidence type="ECO:0000313" key="10">
    <source>
        <dbReference type="EMBL" id="SVB29215.1"/>
    </source>
</evidence>
<dbReference type="AlphaFoldDB" id="A0A382CSZ1"/>
<dbReference type="EMBL" id="UINC01035970">
    <property type="protein sequence ID" value="SVB29215.1"/>
    <property type="molecule type" value="Genomic_DNA"/>
</dbReference>
<feature type="non-terminal residue" evidence="10">
    <location>
        <position position="1"/>
    </location>
</feature>
<feature type="domain" description="TonB-dependent receptor-like beta-barrel" evidence="9">
    <location>
        <begin position="63"/>
        <end position="314"/>
    </location>
</feature>
<evidence type="ECO:0000256" key="8">
    <source>
        <dbReference type="ARBA" id="ARBA00023237"/>
    </source>
</evidence>
<keyword evidence="7" id="KW-0675">Receptor</keyword>
<dbReference type="GO" id="GO:0015344">
    <property type="term" value="F:siderophore uptake transmembrane transporter activity"/>
    <property type="evidence" value="ECO:0007669"/>
    <property type="project" value="TreeGrafter"/>
</dbReference>
<dbReference type="InterPro" id="IPR000531">
    <property type="entry name" value="Beta-barrel_TonB"/>
</dbReference>
<evidence type="ECO:0000256" key="2">
    <source>
        <dbReference type="ARBA" id="ARBA00022448"/>
    </source>
</evidence>
<dbReference type="SUPFAM" id="SSF56935">
    <property type="entry name" value="Porins"/>
    <property type="match status" value="1"/>
</dbReference>
<reference evidence="10" key="1">
    <citation type="submission" date="2018-05" db="EMBL/GenBank/DDBJ databases">
        <authorList>
            <person name="Lanie J.A."/>
            <person name="Ng W.-L."/>
            <person name="Kazmierczak K.M."/>
            <person name="Andrzejewski T.M."/>
            <person name="Davidsen T.M."/>
            <person name="Wayne K.J."/>
            <person name="Tettelin H."/>
            <person name="Glass J.I."/>
            <person name="Rusch D."/>
            <person name="Podicherti R."/>
            <person name="Tsui H.-C.T."/>
            <person name="Winkler M.E."/>
        </authorList>
    </citation>
    <scope>NUCLEOTIDE SEQUENCE</scope>
</reference>
<keyword evidence="2" id="KW-0813">Transport</keyword>
<evidence type="ECO:0000259" key="9">
    <source>
        <dbReference type="Pfam" id="PF00593"/>
    </source>
</evidence>
<evidence type="ECO:0000256" key="6">
    <source>
        <dbReference type="ARBA" id="ARBA00023136"/>
    </source>
</evidence>
<keyword evidence="5" id="KW-0798">TonB box</keyword>
<proteinExistence type="predicted"/>
<keyword evidence="6" id="KW-0472">Membrane</keyword>
<accession>A0A382CSZ1</accession>
<keyword evidence="8" id="KW-0998">Cell outer membrane</keyword>
<dbReference type="Pfam" id="PF00593">
    <property type="entry name" value="TonB_dep_Rec_b-barrel"/>
    <property type="match status" value="1"/>
</dbReference>
<protein>
    <recommendedName>
        <fullName evidence="9">TonB-dependent receptor-like beta-barrel domain-containing protein</fullName>
    </recommendedName>
</protein>
<name>A0A382CSZ1_9ZZZZ</name>
<dbReference type="InterPro" id="IPR036942">
    <property type="entry name" value="Beta-barrel_TonB_sf"/>
</dbReference>
<gene>
    <name evidence="10" type="ORF">METZ01_LOCUS182069</name>
</gene>
<evidence type="ECO:0000256" key="3">
    <source>
        <dbReference type="ARBA" id="ARBA00022692"/>
    </source>
</evidence>
<organism evidence="10">
    <name type="scientific">marine metagenome</name>
    <dbReference type="NCBI Taxonomy" id="408172"/>
    <lineage>
        <taxon>unclassified sequences</taxon>
        <taxon>metagenomes</taxon>
        <taxon>ecological metagenomes</taxon>
    </lineage>
</organism>
<dbReference type="Gene3D" id="2.40.170.20">
    <property type="entry name" value="TonB-dependent receptor, beta-barrel domain"/>
    <property type="match status" value="1"/>
</dbReference>
<dbReference type="PANTHER" id="PTHR30069:SF29">
    <property type="entry name" value="HEMOGLOBIN AND HEMOGLOBIN-HAPTOGLOBIN-BINDING PROTEIN 1-RELATED"/>
    <property type="match status" value="1"/>
</dbReference>
<comment type="subcellular location">
    <subcellularLocation>
        <location evidence="1">Cell outer membrane</location>
        <topology evidence="1">Multi-pass membrane protein</topology>
    </subcellularLocation>
</comment>
<dbReference type="GO" id="GO:0044718">
    <property type="term" value="P:siderophore transmembrane transport"/>
    <property type="evidence" value="ECO:0007669"/>
    <property type="project" value="TreeGrafter"/>
</dbReference>
<evidence type="ECO:0000256" key="1">
    <source>
        <dbReference type="ARBA" id="ARBA00004571"/>
    </source>
</evidence>
<dbReference type="PANTHER" id="PTHR30069">
    <property type="entry name" value="TONB-DEPENDENT OUTER MEMBRANE RECEPTOR"/>
    <property type="match status" value="1"/>
</dbReference>
<evidence type="ECO:0000256" key="5">
    <source>
        <dbReference type="ARBA" id="ARBA00023077"/>
    </source>
</evidence>
<sequence>GFASTPSNRRSERTSHYLQGHGFYPIGAGVSMSHSLFLNKFDTRYYDKDGVPDEKAVGERLYDDISVGLRSEMLIAKWERWIIMTGSDLDFSRSKVTVFNPIYESPSQFSFGSFIQSKYFIGNGWSMGSGLRYDIRKVDPSNNFTNREYTNWSPKINLMYTMKGKRAFTFAYSEGFRAPSLSELYLKHTSSYGLTQQGNPNVLPERVRAVELSYEHPHSESLFWSIATFVNQYENMIDFVYSLPIKAVNREGVTGKGLEYQFNWAPTESFSFSGQYEYLDMRDRGSDPILYRSKHKGQIFISLKFNLADLRFSTRIWSKQQYDDFLSHDYKVVEDKIIFPLGTLPAQAIPEMVVSKQIKSYRVSFKISNLLDTKYTLIQDYPMPGRTWHGTLTKSL</sequence>
<keyword evidence="3" id="KW-0812">Transmembrane</keyword>
<dbReference type="PROSITE" id="PS52016">
    <property type="entry name" value="TONB_DEPENDENT_REC_3"/>
    <property type="match status" value="1"/>
</dbReference>
<evidence type="ECO:0000256" key="4">
    <source>
        <dbReference type="ARBA" id="ARBA00022729"/>
    </source>
</evidence>
<keyword evidence="4" id="KW-0732">Signal</keyword>
<dbReference type="GO" id="GO:0009279">
    <property type="term" value="C:cell outer membrane"/>
    <property type="evidence" value="ECO:0007669"/>
    <property type="project" value="UniProtKB-SubCell"/>
</dbReference>
<dbReference type="InterPro" id="IPR039426">
    <property type="entry name" value="TonB-dep_rcpt-like"/>
</dbReference>
<evidence type="ECO:0000256" key="7">
    <source>
        <dbReference type="ARBA" id="ARBA00023170"/>
    </source>
</evidence>